<gene>
    <name evidence="2" type="ORF">SEVIR_2G333900v2</name>
</gene>
<evidence type="ECO:0000313" key="2">
    <source>
        <dbReference type="EMBL" id="TKW34854.1"/>
    </source>
</evidence>
<evidence type="ECO:0000313" key="3">
    <source>
        <dbReference type="Proteomes" id="UP000298652"/>
    </source>
</evidence>
<dbReference type="EMBL" id="CM016553">
    <property type="protein sequence ID" value="TKW34854.1"/>
    <property type="molecule type" value="Genomic_DNA"/>
</dbReference>
<name>A0A4U6W0B0_SETVI</name>
<dbReference type="AlphaFoldDB" id="A0A4U6W0B0"/>
<dbReference type="Proteomes" id="UP000298652">
    <property type="component" value="Chromosome 2"/>
</dbReference>
<protein>
    <submittedName>
        <fullName evidence="2">Uncharacterized protein</fullName>
    </submittedName>
</protein>
<reference evidence="2" key="1">
    <citation type="submission" date="2019-03" db="EMBL/GenBank/DDBJ databases">
        <title>WGS assembly of Setaria viridis.</title>
        <authorList>
            <person name="Huang P."/>
            <person name="Jenkins J."/>
            <person name="Grimwood J."/>
            <person name="Barry K."/>
            <person name="Healey A."/>
            <person name="Mamidi S."/>
            <person name="Sreedasyam A."/>
            <person name="Shu S."/>
            <person name="Feldman M."/>
            <person name="Wu J."/>
            <person name="Yu Y."/>
            <person name="Chen C."/>
            <person name="Johnson J."/>
            <person name="Rokhsar D."/>
            <person name="Baxter I."/>
            <person name="Schmutz J."/>
            <person name="Brutnell T."/>
            <person name="Kellogg E."/>
        </authorList>
    </citation>
    <scope>NUCLEOTIDE SEQUENCE [LARGE SCALE GENOMIC DNA]</scope>
</reference>
<keyword evidence="3" id="KW-1185">Reference proteome</keyword>
<organism evidence="2 3">
    <name type="scientific">Setaria viridis</name>
    <name type="common">Green bristlegrass</name>
    <name type="synonym">Setaria italica subsp. viridis</name>
    <dbReference type="NCBI Taxonomy" id="4556"/>
    <lineage>
        <taxon>Eukaryota</taxon>
        <taxon>Viridiplantae</taxon>
        <taxon>Streptophyta</taxon>
        <taxon>Embryophyta</taxon>
        <taxon>Tracheophyta</taxon>
        <taxon>Spermatophyta</taxon>
        <taxon>Magnoliopsida</taxon>
        <taxon>Liliopsida</taxon>
        <taxon>Poales</taxon>
        <taxon>Poaceae</taxon>
        <taxon>PACMAD clade</taxon>
        <taxon>Panicoideae</taxon>
        <taxon>Panicodae</taxon>
        <taxon>Paniceae</taxon>
        <taxon>Cenchrinae</taxon>
        <taxon>Setaria</taxon>
    </lineage>
</organism>
<accession>A0A4U6W0B0</accession>
<sequence>MRTGLFFFSPPTISPRFTWHERCRCCPSPPHATRPLARPLPVAFPRHPTSGHAPPLSGRRGGRLRRRRHGSLALPDAVEHPVLVLLPSAPLLPGAGAAPRVEAELDAPRRRGPSRTGRRGWSCASRWPAGPPLPPPQRSDSPPHAPFGWMSDGEPLRILTAPPWPAGPRPSHAMSVSGLQAARTQVAPPPHDAPSCAAAAGRDAPPLHAAGNPAGGRCCRMPLDGLHQSATE</sequence>
<proteinExistence type="predicted"/>
<dbReference type="Gramene" id="TKW34854">
    <property type="protein sequence ID" value="TKW34854"/>
    <property type="gene ID" value="SEVIR_2G333900v2"/>
</dbReference>
<evidence type="ECO:0000256" key="1">
    <source>
        <dbReference type="SAM" id="MobiDB-lite"/>
    </source>
</evidence>
<feature type="region of interest" description="Disordered" evidence="1">
    <location>
        <begin position="99"/>
        <end position="200"/>
    </location>
</feature>